<gene>
    <name evidence="1" type="ORF">PPERSA_09324</name>
</gene>
<dbReference type="InterPro" id="IPR039524">
    <property type="entry name" value="PIGO/GPI13"/>
</dbReference>
<dbReference type="SUPFAM" id="SSF53649">
    <property type="entry name" value="Alkaline phosphatase-like"/>
    <property type="match status" value="1"/>
</dbReference>
<name>A0A0V0QXZ2_PSEPJ</name>
<dbReference type="InParanoid" id="A0A0V0QXZ2"/>
<comment type="caution">
    <text evidence="1">The sequence shown here is derived from an EMBL/GenBank/DDBJ whole genome shotgun (WGS) entry which is preliminary data.</text>
</comment>
<sequence length="190" mass="22023">MGDDTWMNLLPENFNESYPFDSFNVWDLHTVDQGVQNQIFPAIEQDQFDIIIGHFLGVDHCGHRFDNNNIALKEKLNEINLVVENIIQKMNDNTILIIVSDHGMTDQGNHGGPTIEEIETVLFGYTKQGFWKQDNKYAKYDNTYVKQVEQIDIVPTLSFLFNMPIPFNNLGEFIPDFMLEKNSEMQKSLE</sequence>
<dbReference type="InterPro" id="IPR002591">
    <property type="entry name" value="Phosphodiest/P_Trfase"/>
</dbReference>
<organism evidence="1 2">
    <name type="scientific">Pseudocohnilembus persalinus</name>
    <name type="common">Ciliate</name>
    <dbReference type="NCBI Taxonomy" id="266149"/>
    <lineage>
        <taxon>Eukaryota</taxon>
        <taxon>Sar</taxon>
        <taxon>Alveolata</taxon>
        <taxon>Ciliophora</taxon>
        <taxon>Intramacronucleata</taxon>
        <taxon>Oligohymenophorea</taxon>
        <taxon>Scuticociliatia</taxon>
        <taxon>Philasterida</taxon>
        <taxon>Pseudocohnilembidae</taxon>
        <taxon>Pseudocohnilembus</taxon>
    </lineage>
</organism>
<dbReference type="Gene3D" id="3.40.720.10">
    <property type="entry name" value="Alkaline Phosphatase, subunit A"/>
    <property type="match status" value="1"/>
</dbReference>
<dbReference type="EMBL" id="LDAU01000087">
    <property type="protein sequence ID" value="KRX07110.1"/>
    <property type="molecule type" value="Genomic_DNA"/>
</dbReference>
<dbReference type="AlphaFoldDB" id="A0A0V0QXZ2"/>
<dbReference type="Proteomes" id="UP000054937">
    <property type="component" value="Unassembled WGS sequence"/>
</dbReference>
<evidence type="ECO:0000313" key="2">
    <source>
        <dbReference type="Proteomes" id="UP000054937"/>
    </source>
</evidence>
<reference evidence="1 2" key="1">
    <citation type="journal article" date="2015" name="Sci. Rep.">
        <title>Genome of the facultative scuticociliatosis pathogen Pseudocohnilembus persalinus provides insight into its virulence through horizontal gene transfer.</title>
        <authorList>
            <person name="Xiong J."/>
            <person name="Wang G."/>
            <person name="Cheng J."/>
            <person name="Tian M."/>
            <person name="Pan X."/>
            <person name="Warren A."/>
            <person name="Jiang C."/>
            <person name="Yuan D."/>
            <person name="Miao W."/>
        </authorList>
    </citation>
    <scope>NUCLEOTIDE SEQUENCE [LARGE SCALE GENOMIC DNA]</scope>
    <source>
        <strain evidence="1">36N120E</strain>
    </source>
</reference>
<dbReference type="Pfam" id="PF01663">
    <property type="entry name" value="Phosphodiest"/>
    <property type="match status" value="1"/>
</dbReference>
<accession>A0A0V0QXZ2</accession>
<dbReference type="PANTHER" id="PTHR23071">
    <property type="entry name" value="PHOSPHATIDYLINOSITOL GLYCAN"/>
    <property type="match status" value="1"/>
</dbReference>
<proteinExistence type="predicted"/>
<evidence type="ECO:0000313" key="1">
    <source>
        <dbReference type="EMBL" id="KRX07110.1"/>
    </source>
</evidence>
<dbReference type="GO" id="GO:0006506">
    <property type="term" value="P:GPI anchor biosynthetic process"/>
    <property type="evidence" value="ECO:0007669"/>
    <property type="project" value="InterPro"/>
</dbReference>
<protein>
    <submittedName>
        <fullName evidence="1">Alkaline-phosphatase-like, core domain</fullName>
    </submittedName>
</protein>
<dbReference type="GO" id="GO:0005789">
    <property type="term" value="C:endoplasmic reticulum membrane"/>
    <property type="evidence" value="ECO:0007669"/>
    <property type="project" value="TreeGrafter"/>
</dbReference>
<keyword evidence="2" id="KW-1185">Reference proteome</keyword>
<dbReference type="GO" id="GO:0051377">
    <property type="term" value="F:mannose-ethanolamine phosphotransferase activity"/>
    <property type="evidence" value="ECO:0007669"/>
    <property type="project" value="TreeGrafter"/>
</dbReference>
<dbReference type="InterPro" id="IPR017850">
    <property type="entry name" value="Alkaline_phosphatase_core_sf"/>
</dbReference>
<dbReference type="OrthoDB" id="272139at2759"/>
<dbReference type="PANTHER" id="PTHR23071:SF1">
    <property type="entry name" value="GPI ETHANOLAMINE PHOSPHATE TRANSFERASE 3"/>
    <property type="match status" value="1"/>
</dbReference>